<comment type="caution">
    <text evidence="3">The sequence shown here is derived from an EMBL/GenBank/DDBJ whole genome shotgun (WGS) entry which is preliminary data.</text>
</comment>
<evidence type="ECO:0000313" key="3">
    <source>
        <dbReference type="EMBL" id="KAH8996789.1"/>
    </source>
</evidence>
<dbReference type="PROSITE" id="PS50097">
    <property type="entry name" value="BTB"/>
    <property type="match status" value="1"/>
</dbReference>
<dbReference type="Proteomes" id="UP001201163">
    <property type="component" value="Unassembled WGS sequence"/>
</dbReference>
<dbReference type="SUPFAM" id="SSF54695">
    <property type="entry name" value="POZ domain"/>
    <property type="match status" value="1"/>
</dbReference>
<feature type="domain" description="BTB" evidence="2">
    <location>
        <begin position="1"/>
        <end position="75"/>
    </location>
</feature>
<proteinExistence type="predicted"/>
<dbReference type="AlphaFoldDB" id="A0AAD4QAP6"/>
<accession>A0AAD4QAP6</accession>
<protein>
    <recommendedName>
        <fullName evidence="2">BTB domain-containing protein</fullName>
    </recommendedName>
</protein>
<organism evidence="3 4">
    <name type="scientific">Lactarius akahatsu</name>
    <dbReference type="NCBI Taxonomy" id="416441"/>
    <lineage>
        <taxon>Eukaryota</taxon>
        <taxon>Fungi</taxon>
        <taxon>Dikarya</taxon>
        <taxon>Basidiomycota</taxon>
        <taxon>Agaricomycotina</taxon>
        <taxon>Agaricomycetes</taxon>
        <taxon>Russulales</taxon>
        <taxon>Russulaceae</taxon>
        <taxon>Lactarius</taxon>
    </lineage>
</organism>
<dbReference type="InterPro" id="IPR011333">
    <property type="entry name" value="SKP1/BTB/POZ_sf"/>
</dbReference>
<dbReference type="EMBL" id="JAKELL010000008">
    <property type="protein sequence ID" value="KAH8996789.1"/>
    <property type="molecule type" value="Genomic_DNA"/>
</dbReference>
<keyword evidence="4" id="KW-1185">Reference proteome</keyword>
<evidence type="ECO:0000313" key="4">
    <source>
        <dbReference type="Proteomes" id="UP001201163"/>
    </source>
</evidence>
<gene>
    <name evidence="3" type="ORF">EDB92DRAFT_1528236</name>
</gene>
<name>A0AAD4QAP6_9AGAM</name>
<sequence>MLCSVYVENTLFRVHRYFFTRDSSWFRDRLPYPAPPGETTKGSSDNLPLVLDDITKTEFEQFLWVFYNPKYSLYDASIDEWTSILKLAHAWNFIEVKELAIRGLEGLQVPALQKVVLYQKYDVNRNRLQTAYTALTVRDEPITIEEGRELGLETSLQLARAREVARAPVFSGKGVGNPRSPVNLAGVELDAIINDIFELTSGSEHTTQTPTGRANARDTSQTGTAQTNSGSSASNTSQGRLTVCVPSIEHVLNR</sequence>
<dbReference type="Gene3D" id="3.30.710.10">
    <property type="entry name" value="Potassium Channel Kv1.1, Chain A"/>
    <property type="match status" value="1"/>
</dbReference>
<feature type="region of interest" description="Disordered" evidence="1">
    <location>
        <begin position="201"/>
        <end position="239"/>
    </location>
</feature>
<reference evidence="3" key="1">
    <citation type="submission" date="2022-01" db="EMBL/GenBank/DDBJ databases">
        <title>Comparative genomics reveals a dynamic genome evolution in the ectomycorrhizal milk-cap (Lactarius) mushrooms.</title>
        <authorList>
            <consortium name="DOE Joint Genome Institute"/>
            <person name="Lebreton A."/>
            <person name="Tang N."/>
            <person name="Kuo A."/>
            <person name="LaButti K."/>
            <person name="Drula E."/>
            <person name="Barry K."/>
            <person name="Clum A."/>
            <person name="Lipzen A."/>
            <person name="Mousain D."/>
            <person name="Ng V."/>
            <person name="Wang R."/>
            <person name="Wang X."/>
            <person name="Dai Y."/>
            <person name="Henrissat B."/>
            <person name="Grigoriev I.V."/>
            <person name="Guerin-Laguette A."/>
            <person name="Yu F."/>
            <person name="Martin F.M."/>
        </authorList>
    </citation>
    <scope>NUCLEOTIDE SEQUENCE</scope>
    <source>
        <strain evidence="3">QP</strain>
    </source>
</reference>
<evidence type="ECO:0000259" key="2">
    <source>
        <dbReference type="PROSITE" id="PS50097"/>
    </source>
</evidence>
<dbReference type="InterPro" id="IPR000210">
    <property type="entry name" value="BTB/POZ_dom"/>
</dbReference>
<evidence type="ECO:0000256" key="1">
    <source>
        <dbReference type="SAM" id="MobiDB-lite"/>
    </source>
</evidence>